<accession>A0A5S5C6K7</accession>
<feature type="transmembrane region" description="Helical" evidence="8">
    <location>
        <begin position="133"/>
        <end position="153"/>
    </location>
</feature>
<evidence type="ECO:0000313" key="10">
    <source>
        <dbReference type="Proteomes" id="UP000323257"/>
    </source>
</evidence>
<dbReference type="Proteomes" id="UP000323257">
    <property type="component" value="Unassembled WGS sequence"/>
</dbReference>
<proteinExistence type="inferred from homology"/>
<feature type="transmembrane region" description="Helical" evidence="8">
    <location>
        <begin position="78"/>
        <end position="95"/>
    </location>
</feature>
<evidence type="ECO:0000256" key="3">
    <source>
        <dbReference type="ARBA" id="ARBA00022448"/>
    </source>
</evidence>
<evidence type="ECO:0000256" key="5">
    <source>
        <dbReference type="ARBA" id="ARBA00022692"/>
    </source>
</evidence>
<feature type="transmembrane region" description="Helical" evidence="8">
    <location>
        <begin position="265"/>
        <end position="290"/>
    </location>
</feature>
<feature type="transmembrane region" description="Helical" evidence="8">
    <location>
        <begin position="229"/>
        <end position="253"/>
    </location>
</feature>
<dbReference type="GO" id="GO:0005886">
    <property type="term" value="C:plasma membrane"/>
    <property type="evidence" value="ECO:0007669"/>
    <property type="project" value="UniProtKB-SubCell"/>
</dbReference>
<keyword evidence="6 8" id="KW-1133">Transmembrane helix</keyword>
<dbReference type="RefSeq" id="WP_148930591.1">
    <property type="nucleotide sequence ID" value="NZ_VNHS01000006.1"/>
</dbReference>
<dbReference type="PANTHER" id="PTHR30472">
    <property type="entry name" value="FERRIC ENTEROBACTIN TRANSPORT SYSTEM PERMEASE PROTEIN"/>
    <property type="match status" value="1"/>
</dbReference>
<evidence type="ECO:0000256" key="8">
    <source>
        <dbReference type="SAM" id="Phobius"/>
    </source>
</evidence>
<feature type="transmembrane region" description="Helical" evidence="8">
    <location>
        <begin position="190"/>
        <end position="209"/>
    </location>
</feature>
<dbReference type="AlphaFoldDB" id="A0A5S5C6K7"/>
<name>A0A5S5C6K7_9BACL</name>
<dbReference type="SUPFAM" id="SSF81345">
    <property type="entry name" value="ABC transporter involved in vitamin B12 uptake, BtuC"/>
    <property type="match status" value="1"/>
</dbReference>
<evidence type="ECO:0000256" key="2">
    <source>
        <dbReference type="ARBA" id="ARBA00007935"/>
    </source>
</evidence>
<keyword evidence="5 8" id="KW-0812">Transmembrane</keyword>
<feature type="transmembrane region" description="Helical" evidence="8">
    <location>
        <begin position="20"/>
        <end position="41"/>
    </location>
</feature>
<protein>
    <submittedName>
        <fullName evidence="9">Iron complex transport system permease protein</fullName>
    </submittedName>
</protein>
<dbReference type="OrthoDB" id="9811721at2"/>
<dbReference type="PANTHER" id="PTHR30472:SF58">
    <property type="entry name" value="IRON(3+)-HYDROXAMATE IMPORT SYSTEM PERMEASE PROTEIN FHUB"/>
    <property type="match status" value="1"/>
</dbReference>
<evidence type="ECO:0000256" key="7">
    <source>
        <dbReference type="ARBA" id="ARBA00023136"/>
    </source>
</evidence>
<sequence>MKLVSTEAAVQEPRMRSRPLAATLILAGGLAALAIGIALSVSFGAADIRFAAVWEAILRYDADVTQHQIIQELRLPRVVGGAIIGASLAVAGAIMQGMTRNPLADSSLLGLHAGAGLAVALCFAFFPALPYMYVMLAPFLGAGAALTALFSALGEGISLYFNIGQDLAFWFAGGIAGIKRDQLEAVSPWIAAALIGAIALGRSITMLSLGEDIARGLGLRTGAVKAAGAAVVLVLAGAAVSVVGAVGFVGLLVRYAARRLVGVDYRWIISCSAVLGALLVVFADLAARMVDPPYETPTGAVIALLGVPFFLFLARKETKEL</sequence>
<feature type="transmembrane region" description="Helical" evidence="8">
    <location>
        <begin position="296"/>
        <end position="314"/>
    </location>
</feature>
<comment type="subcellular location">
    <subcellularLocation>
        <location evidence="1">Cell membrane</location>
        <topology evidence="1">Multi-pass membrane protein</topology>
    </subcellularLocation>
</comment>
<comment type="similarity">
    <text evidence="2">Belongs to the binding-protein-dependent transport system permease family. FecCD subfamily.</text>
</comment>
<evidence type="ECO:0000256" key="4">
    <source>
        <dbReference type="ARBA" id="ARBA00022475"/>
    </source>
</evidence>
<dbReference type="CDD" id="cd06550">
    <property type="entry name" value="TM_ABC_iron-siderophores_like"/>
    <property type="match status" value="1"/>
</dbReference>
<feature type="transmembrane region" description="Helical" evidence="8">
    <location>
        <begin position="107"/>
        <end position="126"/>
    </location>
</feature>
<dbReference type="GO" id="GO:0022857">
    <property type="term" value="F:transmembrane transporter activity"/>
    <property type="evidence" value="ECO:0007669"/>
    <property type="project" value="InterPro"/>
</dbReference>
<evidence type="ECO:0000256" key="6">
    <source>
        <dbReference type="ARBA" id="ARBA00022989"/>
    </source>
</evidence>
<dbReference type="InterPro" id="IPR000522">
    <property type="entry name" value="ABC_transptr_permease_BtuC"/>
</dbReference>
<keyword evidence="7 8" id="KW-0472">Membrane</keyword>
<dbReference type="EMBL" id="VNHS01000006">
    <property type="protein sequence ID" value="TYP74112.1"/>
    <property type="molecule type" value="Genomic_DNA"/>
</dbReference>
<dbReference type="Pfam" id="PF01032">
    <property type="entry name" value="FecCD"/>
    <property type="match status" value="1"/>
</dbReference>
<evidence type="ECO:0000313" key="9">
    <source>
        <dbReference type="EMBL" id="TYP74112.1"/>
    </source>
</evidence>
<dbReference type="InterPro" id="IPR037294">
    <property type="entry name" value="ABC_BtuC-like"/>
</dbReference>
<comment type="caution">
    <text evidence="9">The sequence shown here is derived from an EMBL/GenBank/DDBJ whole genome shotgun (WGS) entry which is preliminary data.</text>
</comment>
<gene>
    <name evidence="9" type="ORF">BCM02_106393</name>
</gene>
<organism evidence="9 10">
    <name type="scientific">Paenibacillus methanolicus</name>
    <dbReference type="NCBI Taxonomy" id="582686"/>
    <lineage>
        <taxon>Bacteria</taxon>
        <taxon>Bacillati</taxon>
        <taxon>Bacillota</taxon>
        <taxon>Bacilli</taxon>
        <taxon>Bacillales</taxon>
        <taxon>Paenibacillaceae</taxon>
        <taxon>Paenibacillus</taxon>
    </lineage>
</organism>
<keyword evidence="3" id="KW-0813">Transport</keyword>
<dbReference type="Gene3D" id="1.10.3470.10">
    <property type="entry name" value="ABC transporter involved in vitamin B12 uptake, BtuC"/>
    <property type="match status" value="2"/>
</dbReference>
<keyword evidence="10" id="KW-1185">Reference proteome</keyword>
<dbReference type="GO" id="GO:0033214">
    <property type="term" value="P:siderophore-iron import into cell"/>
    <property type="evidence" value="ECO:0007669"/>
    <property type="project" value="TreeGrafter"/>
</dbReference>
<evidence type="ECO:0000256" key="1">
    <source>
        <dbReference type="ARBA" id="ARBA00004651"/>
    </source>
</evidence>
<keyword evidence="4" id="KW-1003">Cell membrane</keyword>
<reference evidence="9 10" key="1">
    <citation type="submission" date="2019-07" db="EMBL/GenBank/DDBJ databases">
        <title>Genomic Encyclopedia of Type Strains, Phase III (KMG-III): the genomes of soil and plant-associated and newly described type strains.</title>
        <authorList>
            <person name="Whitman W."/>
        </authorList>
    </citation>
    <scope>NUCLEOTIDE SEQUENCE [LARGE SCALE GENOMIC DNA]</scope>
    <source>
        <strain evidence="9 10">BL24</strain>
    </source>
</reference>